<proteinExistence type="predicted"/>
<gene>
    <name evidence="1" type="ORF">BC936DRAFT_140530</name>
</gene>
<dbReference type="GO" id="GO:0051603">
    <property type="term" value="P:proteolysis involved in protein catabolic process"/>
    <property type="evidence" value="ECO:0007669"/>
    <property type="project" value="TreeGrafter"/>
</dbReference>
<reference evidence="1 2" key="1">
    <citation type="journal article" date="2018" name="New Phytol.">
        <title>Phylogenomics of Endogonaceae and evolution of mycorrhizas within Mucoromycota.</title>
        <authorList>
            <person name="Chang Y."/>
            <person name="Desiro A."/>
            <person name="Na H."/>
            <person name="Sandor L."/>
            <person name="Lipzen A."/>
            <person name="Clum A."/>
            <person name="Barry K."/>
            <person name="Grigoriev I.V."/>
            <person name="Martin F.M."/>
            <person name="Stajich J.E."/>
            <person name="Smith M.E."/>
            <person name="Bonito G."/>
            <person name="Spatafora J.W."/>
        </authorList>
    </citation>
    <scope>NUCLEOTIDE SEQUENCE [LARGE SCALE GENOMIC DNA]</scope>
    <source>
        <strain evidence="1 2">GMNB39</strain>
    </source>
</reference>
<dbReference type="GO" id="GO:0008270">
    <property type="term" value="F:zinc ion binding"/>
    <property type="evidence" value="ECO:0007669"/>
    <property type="project" value="UniProtKB-KW"/>
</dbReference>
<dbReference type="InterPro" id="IPR003877">
    <property type="entry name" value="SPRY_dom"/>
</dbReference>
<dbReference type="GO" id="GO:0030246">
    <property type="term" value="F:carbohydrate binding"/>
    <property type="evidence" value="ECO:0007669"/>
    <property type="project" value="UniProtKB-KW"/>
</dbReference>
<dbReference type="GO" id="GO:0004842">
    <property type="term" value="F:ubiquitin-protein transferase activity"/>
    <property type="evidence" value="ECO:0007669"/>
    <property type="project" value="InterPro"/>
</dbReference>
<dbReference type="GO" id="GO:0005737">
    <property type="term" value="C:cytoplasm"/>
    <property type="evidence" value="ECO:0007669"/>
    <property type="project" value="TreeGrafter"/>
</dbReference>
<dbReference type="InterPro" id="IPR013320">
    <property type="entry name" value="ConA-like_dom_sf"/>
</dbReference>
<dbReference type="EMBL" id="RBNI01001722">
    <property type="protein sequence ID" value="RUP50054.1"/>
    <property type="molecule type" value="Genomic_DNA"/>
</dbReference>
<dbReference type="Gene3D" id="2.60.120.920">
    <property type="match status" value="1"/>
</dbReference>
<dbReference type="InterPro" id="IPR001870">
    <property type="entry name" value="B30.2/SPRY"/>
</dbReference>
<keyword evidence="1" id="KW-0430">Lectin</keyword>
<feature type="non-terminal residue" evidence="1">
    <location>
        <position position="1"/>
    </location>
</feature>
<dbReference type="Pfam" id="PF00622">
    <property type="entry name" value="SPRY"/>
    <property type="match status" value="1"/>
</dbReference>
<evidence type="ECO:0000313" key="2">
    <source>
        <dbReference type="Proteomes" id="UP000268093"/>
    </source>
</evidence>
<dbReference type="SUPFAM" id="SSF49899">
    <property type="entry name" value="Concanavalin A-like lectins/glucanases"/>
    <property type="match status" value="1"/>
</dbReference>
<dbReference type="SMART" id="SM00449">
    <property type="entry name" value="SPRY"/>
    <property type="match status" value="1"/>
</dbReference>
<evidence type="ECO:0000313" key="1">
    <source>
        <dbReference type="EMBL" id="RUP50054.1"/>
    </source>
</evidence>
<dbReference type="OrthoDB" id="2967263at2759"/>
<keyword evidence="2" id="KW-1185">Reference proteome</keyword>
<organism evidence="1 2">
    <name type="scientific">Jimgerdemannia flammicorona</name>
    <dbReference type="NCBI Taxonomy" id="994334"/>
    <lineage>
        <taxon>Eukaryota</taxon>
        <taxon>Fungi</taxon>
        <taxon>Fungi incertae sedis</taxon>
        <taxon>Mucoromycota</taxon>
        <taxon>Mucoromycotina</taxon>
        <taxon>Endogonomycetes</taxon>
        <taxon>Endogonales</taxon>
        <taxon>Endogonaceae</taxon>
        <taxon>Jimgerdemannia</taxon>
    </lineage>
</organism>
<sequence length="147" mass="16807">LRNDSWTFESIRATHGIPLSAPTPRKYAYEVLLRTEGLIQVGWTARDSLFDPEGGTGVGDDDLSYGYDGFRAKKWHGRWSDECAYGLVWTVGDVVTTTIDLDERTIHYYLNGKDMGIAFENVDGQLVWFPVRFDYLVDRDWRCVCGI</sequence>
<accession>A0A433DGU3</accession>
<dbReference type="InterPro" id="IPR043136">
    <property type="entry name" value="B30.2/SPRY_sf"/>
</dbReference>
<comment type="caution">
    <text evidence="1">The sequence shown here is derived from an EMBL/GenBank/DDBJ whole genome shotgun (WGS) entry which is preliminary data.</text>
</comment>
<protein>
    <submittedName>
        <fullName evidence="1">Concanavalin A-like lectin/glucanase domain-containing protein</fullName>
    </submittedName>
</protein>
<dbReference type="PANTHER" id="PTHR13363">
    <property type="entry name" value="RING FINGER AND SRY DOMAIN-CONTAINING"/>
    <property type="match status" value="1"/>
</dbReference>
<dbReference type="Proteomes" id="UP000268093">
    <property type="component" value="Unassembled WGS sequence"/>
</dbReference>
<dbReference type="PANTHER" id="PTHR13363:SF5">
    <property type="entry name" value="E3 UBIQUITIN-PROTEIN LIGASE RNF123"/>
    <property type="match status" value="1"/>
</dbReference>
<name>A0A433DGU3_9FUNG</name>
<dbReference type="PROSITE" id="PS50188">
    <property type="entry name" value="B302_SPRY"/>
    <property type="match status" value="1"/>
</dbReference>
<dbReference type="InterPro" id="IPR045129">
    <property type="entry name" value="RNF123/RKP/RSPRY1"/>
</dbReference>